<dbReference type="Pfam" id="PF18759">
    <property type="entry name" value="Plavaka"/>
    <property type="match status" value="1"/>
</dbReference>
<dbReference type="InterPro" id="IPR041078">
    <property type="entry name" value="Plavaka"/>
</dbReference>
<reference evidence="1 2" key="1">
    <citation type="submission" date="2014-06" db="EMBL/GenBank/DDBJ databases">
        <authorList>
            <consortium name="DOE Joint Genome Institute"/>
            <person name="Kuo A."/>
            <person name="Kohler A."/>
            <person name="Nagy L.G."/>
            <person name="Floudas D."/>
            <person name="Copeland A."/>
            <person name="Barry K.W."/>
            <person name="Cichocki N."/>
            <person name="Veneault-Fourrey C."/>
            <person name="LaButti K."/>
            <person name="Lindquist E.A."/>
            <person name="Lipzen A."/>
            <person name="Lundell T."/>
            <person name="Morin E."/>
            <person name="Murat C."/>
            <person name="Sun H."/>
            <person name="Tunlid A."/>
            <person name="Henrissat B."/>
            <person name="Grigoriev I.V."/>
            <person name="Hibbett D.S."/>
            <person name="Martin F."/>
            <person name="Nordberg H.P."/>
            <person name="Cantor M.N."/>
            <person name="Hua S.X."/>
        </authorList>
    </citation>
    <scope>NUCLEOTIDE SEQUENCE [LARGE SCALE GENOMIC DNA]</scope>
    <source>
        <strain evidence="1 2">ATCC 200175</strain>
    </source>
</reference>
<gene>
    <name evidence="1" type="ORF">PAXINDRAFT_85805</name>
</gene>
<dbReference type="EMBL" id="KN819402">
    <property type="protein sequence ID" value="KIJ10593.1"/>
    <property type="molecule type" value="Genomic_DNA"/>
</dbReference>
<keyword evidence="2" id="KW-1185">Reference proteome</keyword>
<evidence type="ECO:0000313" key="1">
    <source>
        <dbReference type="EMBL" id="KIJ10593.1"/>
    </source>
</evidence>
<dbReference type="OrthoDB" id="2688393at2759"/>
<name>A0A0C9TIN3_PAXIN</name>
<sequence length="184" mass="21186">MEYGRGITPAQSNIITFNGATKVYQAGETFLDCFNLDTCDPQRRNNISYPFVSKVEWDMAKYLLCSSLSMAKIDEFLKLDPVDDDILHIDQISSSIFPHSKRSAGHAELLPSGPRWQYCILTTTPWLTTQVIHLYFGNTLDYIKMLFNHQFFANKLDLIPQHVYETAEHLVCMYSKWMMGDADL</sequence>
<reference evidence="2" key="2">
    <citation type="submission" date="2015-01" db="EMBL/GenBank/DDBJ databases">
        <title>Evolutionary Origins and Diversification of the Mycorrhizal Mutualists.</title>
        <authorList>
            <consortium name="DOE Joint Genome Institute"/>
            <consortium name="Mycorrhizal Genomics Consortium"/>
            <person name="Kohler A."/>
            <person name="Kuo A."/>
            <person name="Nagy L.G."/>
            <person name="Floudas D."/>
            <person name="Copeland A."/>
            <person name="Barry K.W."/>
            <person name="Cichocki N."/>
            <person name="Veneault-Fourrey C."/>
            <person name="LaButti K."/>
            <person name="Lindquist E.A."/>
            <person name="Lipzen A."/>
            <person name="Lundell T."/>
            <person name="Morin E."/>
            <person name="Murat C."/>
            <person name="Riley R."/>
            <person name="Ohm R."/>
            <person name="Sun H."/>
            <person name="Tunlid A."/>
            <person name="Henrissat B."/>
            <person name="Grigoriev I.V."/>
            <person name="Hibbett D.S."/>
            <person name="Martin F."/>
        </authorList>
    </citation>
    <scope>NUCLEOTIDE SEQUENCE [LARGE SCALE GENOMIC DNA]</scope>
    <source>
        <strain evidence="2">ATCC 200175</strain>
    </source>
</reference>
<protein>
    <submittedName>
        <fullName evidence="1">Uncharacterized protein</fullName>
    </submittedName>
</protein>
<organism evidence="1 2">
    <name type="scientific">Paxillus involutus ATCC 200175</name>
    <dbReference type="NCBI Taxonomy" id="664439"/>
    <lineage>
        <taxon>Eukaryota</taxon>
        <taxon>Fungi</taxon>
        <taxon>Dikarya</taxon>
        <taxon>Basidiomycota</taxon>
        <taxon>Agaricomycotina</taxon>
        <taxon>Agaricomycetes</taxon>
        <taxon>Agaricomycetidae</taxon>
        <taxon>Boletales</taxon>
        <taxon>Paxilineae</taxon>
        <taxon>Paxillaceae</taxon>
        <taxon>Paxillus</taxon>
    </lineage>
</organism>
<proteinExistence type="predicted"/>
<dbReference type="Proteomes" id="UP000053647">
    <property type="component" value="Unassembled WGS sequence"/>
</dbReference>
<dbReference type="AlphaFoldDB" id="A0A0C9TIN3"/>
<dbReference type="HOGENOM" id="CLU_006344_5_3_1"/>
<evidence type="ECO:0000313" key="2">
    <source>
        <dbReference type="Proteomes" id="UP000053647"/>
    </source>
</evidence>
<accession>A0A0C9TIN3</accession>